<keyword evidence="2" id="KW-1185">Reference proteome</keyword>
<sequence>MKESSFQDFYIPILLSDIAFHHSGSDDEIKLWQETLNEINYVNATYQFGILGIQVAGEDIYLNVLMKDAEFNTSSTMKLNDLTKLYQKNVDKYLKDTKEYIMLNGEMNVESENKVEEQQKKFREHVERFIKNFGKEAADYIDKSLKEYMETHGSKSPSKQWEKKQRFSFVEERIAVPIERFRDNFFKRFQYEPQKHHLMKYTDYGVKYLFYESWKEYHIKLSNKSKKNGIEQDDNEVINRYGYHEENPPTRQLNPFKQAQKIGNEKYKQRQSRQEGSKNLVNPFRQAQQSGQDKFKQQTKQDDVNSVTKGTLTLPLVDTITSPKPINYYIVDGESWQEKIKRTGYDPRKDPILKPFIEKLVEEGIEIPGMRGMEIIDDFL</sequence>
<gene>
    <name evidence="1" type="ORF">GMARGA_LOCUS3358</name>
</gene>
<name>A0ABM8W4U8_GIGMA</name>
<evidence type="ECO:0000313" key="1">
    <source>
        <dbReference type="EMBL" id="CAG8525311.1"/>
    </source>
</evidence>
<organism evidence="1 2">
    <name type="scientific">Gigaspora margarita</name>
    <dbReference type="NCBI Taxonomy" id="4874"/>
    <lineage>
        <taxon>Eukaryota</taxon>
        <taxon>Fungi</taxon>
        <taxon>Fungi incertae sedis</taxon>
        <taxon>Mucoromycota</taxon>
        <taxon>Glomeromycotina</taxon>
        <taxon>Glomeromycetes</taxon>
        <taxon>Diversisporales</taxon>
        <taxon>Gigasporaceae</taxon>
        <taxon>Gigaspora</taxon>
    </lineage>
</organism>
<proteinExistence type="predicted"/>
<protein>
    <submittedName>
        <fullName evidence="1">24616_t:CDS:1</fullName>
    </submittedName>
</protein>
<accession>A0ABM8W4U8</accession>
<evidence type="ECO:0000313" key="2">
    <source>
        <dbReference type="Proteomes" id="UP000789901"/>
    </source>
</evidence>
<comment type="caution">
    <text evidence="1">The sequence shown here is derived from an EMBL/GenBank/DDBJ whole genome shotgun (WGS) entry which is preliminary data.</text>
</comment>
<dbReference type="EMBL" id="CAJVQB010001197">
    <property type="protein sequence ID" value="CAG8525311.1"/>
    <property type="molecule type" value="Genomic_DNA"/>
</dbReference>
<reference evidence="1 2" key="1">
    <citation type="submission" date="2021-06" db="EMBL/GenBank/DDBJ databases">
        <authorList>
            <person name="Kallberg Y."/>
            <person name="Tangrot J."/>
            <person name="Rosling A."/>
        </authorList>
    </citation>
    <scope>NUCLEOTIDE SEQUENCE [LARGE SCALE GENOMIC DNA]</scope>
    <source>
        <strain evidence="1 2">120-4 pot B 10/14</strain>
    </source>
</reference>
<dbReference type="Proteomes" id="UP000789901">
    <property type="component" value="Unassembled WGS sequence"/>
</dbReference>